<reference evidence="4" key="2">
    <citation type="submission" date="2012-11" db="EMBL/GenBank/DDBJ databases">
        <authorList>
            <person name="Kuo A."/>
            <person name="Curtis B.A."/>
            <person name="Tanifuji G."/>
            <person name="Burki F."/>
            <person name="Gruber A."/>
            <person name="Irimia M."/>
            <person name="Maruyama S."/>
            <person name="Arias M.C."/>
            <person name="Ball S.G."/>
            <person name="Gile G.H."/>
            <person name="Hirakawa Y."/>
            <person name="Hopkins J.F."/>
            <person name="Rensing S.A."/>
            <person name="Schmutz J."/>
            <person name="Symeonidi A."/>
            <person name="Elias M."/>
            <person name="Eveleigh R.J."/>
            <person name="Herman E.K."/>
            <person name="Klute M.J."/>
            <person name="Nakayama T."/>
            <person name="Obornik M."/>
            <person name="Reyes-Prieto A."/>
            <person name="Armbrust E.V."/>
            <person name="Aves S.J."/>
            <person name="Beiko R.G."/>
            <person name="Coutinho P."/>
            <person name="Dacks J.B."/>
            <person name="Durnford D.G."/>
            <person name="Fast N.M."/>
            <person name="Green B.R."/>
            <person name="Grisdale C."/>
            <person name="Hempe F."/>
            <person name="Henrissat B."/>
            <person name="Hoppner M.P."/>
            <person name="Ishida K.-I."/>
            <person name="Kim E."/>
            <person name="Koreny L."/>
            <person name="Kroth P.G."/>
            <person name="Liu Y."/>
            <person name="Malik S.-B."/>
            <person name="Maier U.G."/>
            <person name="McRose D."/>
            <person name="Mock T."/>
            <person name="Neilson J.A."/>
            <person name="Onodera N.T."/>
            <person name="Poole A.M."/>
            <person name="Pritham E.J."/>
            <person name="Richards T.A."/>
            <person name="Rocap G."/>
            <person name="Roy S.W."/>
            <person name="Sarai C."/>
            <person name="Schaack S."/>
            <person name="Shirato S."/>
            <person name="Slamovits C.H."/>
            <person name="Spencer D.F."/>
            <person name="Suzuki S."/>
            <person name="Worden A.Z."/>
            <person name="Zauner S."/>
            <person name="Barry K."/>
            <person name="Bell C."/>
            <person name="Bharti A.K."/>
            <person name="Crow J.A."/>
            <person name="Grimwood J."/>
            <person name="Kramer R."/>
            <person name="Lindquist E."/>
            <person name="Lucas S."/>
            <person name="Salamov A."/>
            <person name="McFadden G.I."/>
            <person name="Lane C.E."/>
            <person name="Keeling P.J."/>
            <person name="Gray M.W."/>
            <person name="Grigoriev I.V."/>
            <person name="Archibald J.M."/>
        </authorList>
    </citation>
    <scope>NUCLEOTIDE SEQUENCE</scope>
    <source>
        <strain evidence="4">CCMP2712</strain>
    </source>
</reference>
<accession>L1IBH1</accession>
<dbReference type="GeneID" id="17289921"/>
<dbReference type="AlphaFoldDB" id="L1IBH1"/>
<feature type="compositionally biased region" description="Low complexity" evidence="1">
    <location>
        <begin position="190"/>
        <end position="205"/>
    </location>
</feature>
<feature type="compositionally biased region" description="Polar residues" evidence="1">
    <location>
        <begin position="141"/>
        <end position="168"/>
    </location>
</feature>
<evidence type="ECO:0000313" key="2">
    <source>
        <dbReference type="EMBL" id="EKX33185.1"/>
    </source>
</evidence>
<organism evidence="2">
    <name type="scientific">Guillardia theta (strain CCMP2712)</name>
    <name type="common">Cryptophyte</name>
    <dbReference type="NCBI Taxonomy" id="905079"/>
    <lineage>
        <taxon>Eukaryota</taxon>
        <taxon>Cryptophyceae</taxon>
        <taxon>Pyrenomonadales</taxon>
        <taxon>Geminigeraceae</taxon>
        <taxon>Guillardia</taxon>
    </lineage>
</organism>
<dbReference type="PaxDb" id="55529-EKX33185"/>
<dbReference type="RefSeq" id="XP_005820165.1">
    <property type="nucleotide sequence ID" value="XM_005820108.1"/>
</dbReference>
<evidence type="ECO:0000313" key="3">
    <source>
        <dbReference type="EnsemblProtists" id="EKX33185"/>
    </source>
</evidence>
<evidence type="ECO:0000256" key="1">
    <source>
        <dbReference type="SAM" id="MobiDB-lite"/>
    </source>
</evidence>
<dbReference type="HOGENOM" id="CLU_788573_0_0_1"/>
<proteinExistence type="predicted"/>
<dbReference type="EMBL" id="JH993152">
    <property type="protein sequence ID" value="EKX33185.1"/>
    <property type="molecule type" value="Genomic_DNA"/>
</dbReference>
<reference evidence="2 4" key="1">
    <citation type="journal article" date="2012" name="Nature">
        <title>Algal genomes reveal evolutionary mosaicism and the fate of nucleomorphs.</title>
        <authorList>
            <consortium name="DOE Joint Genome Institute"/>
            <person name="Curtis B.A."/>
            <person name="Tanifuji G."/>
            <person name="Burki F."/>
            <person name="Gruber A."/>
            <person name="Irimia M."/>
            <person name="Maruyama S."/>
            <person name="Arias M.C."/>
            <person name="Ball S.G."/>
            <person name="Gile G.H."/>
            <person name="Hirakawa Y."/>
            <person name="Hopkins J.F."/>
            <person name="Kuo A."/>
            <person name="Rensing S.A."/>
            <person name="Schmutz J."/>
            <person name="Symeonidi A."/>
            <person name="Elias M."/>
            <person name="Eveleigh R.J."/>
            <person name="Herman E.K."/>
            <person name="Klute M.J."/>
            <person name="Nakayama T."/>
            <person name="Obornik M."/>
            <person name="Reyes-Prieto A."/>
            <person name="Armbrust E.V."/>
            <person name="Aves S.J."/>
            <person name="Beiko R.G."/>
            <person name="Coutinho P."/>
            <person name="Dacks J.B."/>
            <person name="Durnford D.G."/>
            <person name="Fast N.M."/>
            <person name="Green B.R."/>
            <person name="Grisdale C.J."/>
            <person name="Hempel F."/>
            <person name="Henrissat B."/>
            <person name="Hoppner M.P."/>
            <person name="Ishida K."/>
            <person name="Kim E."/>
            <person name="Koreny L."/>
            <person name="Kroth P.G."/>
            <person name="Liu Y."/>
            <person name="Malik S.B."/>
            <person name="Maier U.G."/>
            <person name="McRose D."/>
            <person name="Mock T."/>
            <person name="Neilson J.A."/>
            <person name="Onodera N.T."/>
            <person name="Poole A.M."/>
            <person name="Pritham E.J."/>
            <person name="Richards T.A."/>
            <person name="Rocap G."/>
            <person name="Roy S.W."/>
            <person name="Sarai C."/>
            <person name="Schaack S."/>
            <person name="Shirato S."/>
            <person name="Slamovits C.H."/>
            <person name="Spencer D.F."/>
            <person name="Suzuki S."/>
            <person name="Worden A.Z."/>
            <person name="Zauner S."/>
            <person name="Barry K."/>
            <person name="Bell C."/>
            <person name="Bharti A.K."/>
            <person name="Crow J.A."/>
            <person name="Grimwood J."/>
            <person name="Kramer R."/>
            <person name="Lindquist E."/>
            <person name="Lucas S."/>
            <person name="Salamov A."/>
            <person name="McFadden G.I."/>
            <person name="Lane C.E."/>
            <person name="Keeling P.J."/>
            <person name="Gray M.W."/>
            <person name="Grigoriev I.V."/>
            <person name="Archibald J.M."/>
        </authorList>
    </citation>
    <scope>NUCLEOTIDE SEQUENCE</scope>
    <source>
        <strain evidence="2 4">CCMP2712</strain>
    </source>
</reference>
<keyword evidence="4" id="KW-1185">Reference proteome</keyword>
<sequence>MSELTTIHFKSLKILTSSFSGLSFSRLRVLATTNITSMKEMENDFECLEEMDPNQAPVKITRRLEDDVPVRGRSTEAGQGKTRRRTSPVQKIRGDIASAKLIEDRFVQDMSTLKLAPIRVVEGEQQQRRLRSRSAERNQQDTKNLTKLAPSRSQHSYFSKLSRPSSPVQAAPREPVSAERTLILPELNMSRSPSNTSLSSSSGASEPKFKEKTRRLRVNTRDSDAAVARPRGSYSRSPSQTKLEDKVDENDQDASSGISNLSRTPSPSRTNAMLNSRMVRDRSLVSLGSAEKLSSQYDVNDGALVEETRSEYRAEDFSDVVIQQLIEQQRKSMTVLSRCYSGADPFDDVQFV</sequence>
<feature type="compositionally biased region" description="Polar residues" evidence="1">
    <location>
        <begin position="253"/>
        <end position="270"/>
    </location>
</feature>
<dbReference type="EnsemblProtists" id="EKX33185">
    <property type="protein sequence ID" value="EKX33185"/>
    <property type="gene ID" value="GUITHDRAFT_148093"/>
</dbReference>
<dbReference type="KEGG" id="gtt:GUITHDRAFT_148093"/>
<feature type="region of interest" description="Disordered" evidence="1">
    <location>
        <begin position="123"/>
        <end position="270"/>
    </location>
</feature>
<name>L1IBH1_GUITC</name>
<gene>
    <name evidence="2" type="ORF">GUITHDRAFT_148093</name>
</gene>
<feature type="compositionally biased region" description="Basic and acidic residues" evidence="1">
    <location>
        <begin position="123"/>
        <end position="140"/>
    </location>
</feature>
<dbReference type="Proteomes" id="UP000011087">
    <property type="component" value="Unassembled WGS sequence"/>
</dbReference>
<evidence type="ECO:0000313" key="4">
    <source>
        <dbReference type="Proteomes" id="UP000011087"/>
    </source>
</evidence>
<reference evidence="3" key="3">
    <citation type="submission" date="2016-03" db="UniProtKB">
        <authorList>
            <consortium name="EnsemblProtists"/>
        </authorList>
    </citation>
    <scope>IDENTIFICATION</scope>
</reference>
<protein>
    <submittedName>
        <fullName evidence="2 3">Uncharacterized protein</fullName>
    </submittedName>
</protein>